<dbReference type="GO" id="GO:0005524">
    <property type="term" value="F:ATP binding"/>
    <property type="evidence" value="ECO:0007669"/>
    <property type="project" value="UniProtKB-KW"/>
</dbReference>
<dbReference type="InterPro" id="IPR003593">
    <property type="entry name" value="AAA+_ATPase"/>
</dbReference>
<organism evidence="10 11">
    <name type="scientific">Candidatus Segetimicrobium genomatis</name>
    <dbReference type="NCBI Taxonomy" id="2569760"/>
    <lineage>
        <taxon>Bacteria</taxon>
        <taxon>Bacillati</taxon>
        <taxon>Candidatus Sysuimicrobiota</taxon>
        <taxon>Candidatus Sysuimicrobiia</taxon>
        <taxon>Candidatus Sysuimicrobiales</taxon>
        <taxon>Candidatus Segetimicrobiaceae</taxon>
        <taxon>Candidatus Segetimicrobium</taxon>
    </lineage>
</organism>
<dbReference type="Pfam" id="PF00005">
    <property type="entry name" value="ABC_tran"/>
    <property type="match status" value="2"/>
</dbReference>
<dbReference type="PANTHER" id="PTHR43790">
    <property type="entry name" value="CARBOHYDRATE TRANSPORT ATP-BINDING PROTEIN MG119-RELATED"/>
    <property type="match status" value="1"/>
</dbReference>
<proteinExistence type="predicted"/>
<comment type="caution">
    <text evidence="10">The sequence shown here is derived from an EMBL/GenBank/DDBJ whole genome shotgun (WGS) entry which is preliminary data.</text>
</comment>
<evidence type="ECO:0000256" key="7">
    <source>
        <dbReference type="ARBA" id="ARBA00022967"/>
    </source>
</evidence>
<dbReference type="InterPro" id="IPR027417">
    <property type="entry name" value="P-loop_NTPase"/>
</dbReference>
<evidence type="ECO:0000256" key="5">
    <source>
        <dbReference type="ARBA" id="ARBA00022741"/>
    </source>
</evidence>
<dbReference type="AlphaFoldDB" id="A0A537ISW6"/>
<evidence type="ECO:0000256" key="1">
    <source>
        <dbReference type="ARBA" id="ARBA00004202"/>
    </source>
</evidence>
<dbReference type="SUPFAM" id="SSF52540">
    <property type="entry name" value="P-loop containing nucleoside triphosphate hydrolases"/>
    <property type="match status" value="2"/>
</dbReference>
<evidence type="ECO:0000313" key="10">
    <source>
        <dbReference type="EMBL" id="TMI73766.1"/>
    </source>
</evidence>
<keyword evidence="3" id="KW-1003">Cell membrane</keyword>
<sequence length="511" mass="55517">MNDLFIELRHITKRFPGVVANDGVDLAVRTGEIHAIVGENGAGKSTLMRILYGLYQPDQGDIAVKGQTAVIDSPRRALELGIGMVHQHFMLIPVFTVAENVILGSEPASGLGRLRMREARQRVADLCRQYGFILDPGAEVGALSVGEQQRVEIIKVLYRGAELLILDEPTAVLVPQEVEELFHNLRRLKEQGKTIIFISHKLDEVLAISDQVTVLRHGRVVGTVPAARTTKAQLAEMMVGRPVLLELEHPSVTPGQVRLEARRLRVPGGGKRLAVREVSLAVRAGEVYGVAGVEGNGQTELVEALVGLRPIAGGQLLVDGRDVTHATARAIRLLGVAHIPEDRHRRGIALPMAVWENLILGHHTRDEFTHGALLDRPGIQGFVRRRVGDYDIRVADTDAPVLALSGGNQQKVVVAREFSFNPQVLVAAQPTRGLDIGATEFVMRQLLAARSSGMAVLLISANLEEVLSLSDRIAVMYGGEMVAEFARAEATPAELGLYMTGTKRKDEARAG</sequence>
<dbReference type="GO" id="GO:0005886">
    <property type="term" value="C:plasma membrane"/>
    <property type="evidence" value="ECO:0007669"/>
    <property type="project" value="UniProtKB-SubCell"/>
</dbReference>
<keyword evidence="2" id="KW-0813">Transport</keyword>
<evidence type="ECO:0000256" key="4">
    <source>
        <dbReference type="ARBA" id="ARBA00022737"/>
    </source>
</evidence>
<keyword evidence="7" id="KW-1278">Translocase</keyword>
<accession>A0A537ISW6</accession>
<keyword evidence="5" id="KW-0547">Nucleotide-binding</keyword>
<dbReference type="PROSITE" id="PS50893">
    <property type="entry name" value="ABC_TRANSPORTER_2"/>
    <property type="match status" value="2"/>
</dbReference>
<dbReference type="InterPro" id="IPR017871">
    <property type="entry name" value="ABC_transporter-like_CS"/>
</dbReference>
<protein>
    <submittedName>
        <fullName evidence="10">ABC transporter ATP-binding protein</fullName>
    </submittedName>
</protein>
<dbReference type="PANTHER" id="PTHR43790:SF4">
    <property type="entry name" value="GUANOSINE IMPORT ATP-BINDING PROTEIN NUPO"/>
    <property type="match status" value="1"/>
</dbReference>
<dbReference type="GO" id="GO:0016887">
    <property type="term" value="F:ATP hydrolysis activity"/>
    <property type="evidence" value="ECO:0007669"/>
    <property type="project" value="InterPro"/>
</dbReference>
<evidence type="ECO:0000256" key="3">
    <source>
        <dbReference type="ARBA" id="ARBA00022475"/>
    </source>
</evidence>
<evidence type="ECO:0000256" key="6">
    <source>
        <dbReference type="ARBA" id="ARBA00022840"/>
    </source>
</evidence>
<gene>
    <name evidence="10" type="ORF">E6H05_09270</name>
</gene>
<reference evidence="10 11" key="1">
    <citation type="journal article" date="2019" name="Nat. Microbiol.">
        <title>Mediterranean grassland soil C-N compound turnover is dependent on rainfall and depth, and is mediated by genomically divergent microorganisms.</title>
        <authorList>
            <person name="Diamond S."/>
            <person name="Andeer P.F."/>
            <person name="Li Z."/>
            <person name="Crits-Christoph A."/>
            <person name="Burstein D."/>
            <person name="Anantharaman K."/>
            <person name="Lane K.R."/>
            <person name="Thomas B.C."/>
            <person name="Pan C."/>
            <person name="Northen T.R."/>
            <person name="Banfield J.F."/>
        </authorList>
    </citation>
    <scope>NUCLEOTIDE SEQUENCE [LARGE SCALE GENOMIC DNA]</scope>
    <source>
        <strain evidence="10">NP_8</strain>
    </source>
</reference>
<feature type="domain" description="ABC transporter" evidence="9">
    <location>
        <begin position="257"/>
        <end position="503"/>
    </location>
</feature>
<dbReference type="Gene3D" id="3.40.50.300">
    <property type="entry name" value="P-loop containing nucleotide triphosphate hydrolases"/>
    <property type="match status" value="2"/>
</dbReference>
<keyword evidence="8" id="KW-0472">Membrane</keyword>
<feature type="domain" description="ABC transporter" evidence="9">
    <location>
        <begin position="6"/>
        <end position="242"/>
    </location>
</feature>
<dbReference type="PROSITE" id="PS00211">
    <property type="entry name" value="ABC_TRANSPORTER_1"/>
    <property type="match status" value="2"/>
</dbReference>
<comment type="subcellular location">
    <subcellularLocation>
        <location evidence="1">Cell membrane</location>
        <topology evidence="1">Peripheral membrane protein</topology>
    </subcellularLocation>
</comment>
<dbReference type="InterPro" id="IPR003439">
    <property type="entry name" value="ABC_transporter-like_ATP-bd"/>
</dbReference>
<dbReference type="EMBL" id="VBAP01000067">
    <property type="protein sequence ID" value="TMI73766.1"/>
    <property type="molecule type" value="Genomic_DNA"/>
</dbReference>
<name>A0A537ISW6_9BACT</name>
<keyword evidence="4" id="KW-0677">Repeat</keyword>
<dbReference type="CDD" id="cd03216">
    <property type="entry name" value="ABC_Carb_Monos_I"/>
    <property type="match status" value="1"/>
</dbReference>
<dbReference type="FunFam" id="3.40.50.300:FF:000127">
    <property type="entry name" value="Ribose import ATP-binding protein RbsA"/>
    <property type="match status" value="1"/>
</dbReference>
<evidence type="ECO:0000256" key="2">
    <source>
        <dbReference type="ARBA" id="ARBA00022448"/>
    </source>
</evidence>
<dbReference type="CDD" id="cd03215">
    <property type="entry name" value="ABC_Carb_Monos_II"/>
    <property type="match status" value="1"/>
</dbReference>
<evidence type="ECO:0000256" key="8">
    <source>
        <dbReference type="ARBA" id="ARBA00023136"/>
    </source>
</evidence>
<keyword evidence="6 10" id="KW-0067">ATP-binding</keyword>
<dbReference type="SMART" id="SM00382">
    <property type="entry name" value="AAA"/>
    <property type="match status" value="1"/>
</dbReference>
<evidence type="ECO:0000313" key="11">
    <source>
        <dbReference type="Proteomes" id="UP000318834"/>
    </source>
</evidence>
<dbReference type="InterPro" id="IPR050107">
    <property type="entry name" value="ABC_carbohydrate_import_ATPase"/>
</dbReference>
<dbReference type="Proteomes" id="UP000318834">
    <property type="component" value="Unassembled WGS sequence"/>
</dbReference>
<evidence type="ECO:0000259" key="9">
    <source>
        <dbReference type="PROSITE" id="PS50893"/>
    </source>
</evidence>